<evidence type="ECO:0000256" key="7">
    <source>
        <dbReference type="SAM" id="Phobius"/>
    </source>
</evidence>
<comment type="subcellular location">
    <subcellularLocation>
        <location evidence="1">Membrane</location>
        <topology evidence="1">Multi-pass membrane protein</topology>
    </subcellularLocation>
</comment>
<evidence type="ECO:0000256" key="4">
    <source>
        <dbReference type="ARBA" id="ARBA00022989"/>
    </source>
</evidence>
<dbReference type="SUPFAM" id="SSF51206">
    <property type="entry name" value="cAMP-binding domain-like"/>
    <property type="match status" value="2"/>
</dbReference>
<keyword evidence="5" id="KW-0406">Ion transport</keyword>
<keyword evidence="2" id="KW-0813">Transport</keyword>
<dbReference type="PROSITE" id="PS50042">
    <property type="entry name" value="CNMP_BINDING_3"/>
    <property type="match status" value="2"/>
</dbReference>
<evidence type="ECO:0000256" key="3">
    <source>
        <dbReference type="ARBA" id="ARBA00022692"/>
    </source>
</evidence>
<dbReference type="Gene3D" id="1.10.287.70">
    <property type="match status" value="1"/>
</dbReference>
<dbReference type="PANTHER" id="PTHR45689">
    <property type="entry name" value="I[[H]] CHANNEL, ISOFORM E"/>
    <property type="match status" value="1"/>
</dbReference>
<dbReference type="Pfam" id="PF00520">
    <property type="entry name" value="Ion_trans"/>
    <property type="match status" value="1"/>
</dbReference>
<evidence type="ECO:0000313" key="10">
    <source>
        <dbReference type="Proteomes" id="UP000039865"/>
    </source>
</evidence>
<dbReference type="PANTHER" id="PTHR45689:SF5">
    <property type="entry name" value="I[[H]] CHANNEL, ISOFORM E"/>
    <property type="match status" value="1"/>
</dbReference>
<dbReference type="InterPro" id="IPR014710">
    <property type="entry name" value="RmlC-like_jellyroll"/>
</dbReference>
<dbReference type="GO" id="GO:0003254">
    <property type="term" value="P:regulation of membrane depolarization"/>
    <property type="evidence" value="ECO:0007669"/>
    <property type="project" value="TreeGrafter"/>
</dbReference>
<dbReference type="GO" id="GO:0035725">
    <property type="term" value="P:sodium ion transmembrane transport"/>
    <property type="evidence" value="ECO:0007669"/>
    <property type="project" value="TreeGrafter"/>
</dbReference>
<dbReference type="InterPro" id="IPR018488">
    <property type="entry name" value="cNMP-bd_CS"/>
</dbReference>
<keyword evidence="3 7" id="KW-0812">Transmembrane</keyword>
<keyword evidence="10" id="KW-1185">Reference proteome</keyword>
<gene>
    <name evidence="9" type="primary">Contig1497.g1634</name>
    <name evidence="9" type="ORF">STYLEM_16174</name>
</gene>
<dbReference type="GO" id="GO:0098855">
    <property type="term" value="C:HCN channel complex"/>
    <property type="evidence" value="ECO:0007669"/>
    <property type="project" value="TreeGrafter"/>
</dbReference>
<evidence type="ECO:0000256" key="2">
    <source>
        <dbReference type="ARBA" id="ARBA00022448"/>
    </source>
</evidence>
<dbReference type="SMART" id="SM00100">
    <property type="entry name" value="cNMP"/>
    <property type="match status" value="2"/>
</dbReference>
<feature type="transmembrane region" description="Helical" evidence="7">
    <location>
        <begin position="124"/>
        <end position="143"/>
    </location>
</feature>
<dbReference type="InterPro" id="IPR000595">
    <property type="entry name" value="cNMP-bd_dom"/>
</dbReference>
<dbReference type="EMBL" id="CCKQ01015258">
    <property type="protein sequence ID" value="CDW87072.1"/>
    <property type="molecule type" value="Genomic_DNA"/>
</dbReference>
<name>A0A078B138_STYLE</name>
<keyword evidence="6 7" id="KW-0472">Membrane</keyword>
<feature type="transmembrane region" description="Helical" evidence="7">
    <location>
        <begin position="254"/>
        <end position="278"/>
    </location>
</feature>
<dbReference type="InterPro" id="IPR018490">
    <property type="entry name" value="cNMP-bd_dom_sf"/>
</dbReference>
<sequence length="876" mass="101586">MSTEKSSSAINLAQGKSMPAIDSEEYKNLTMKEKKMLALMTEKKQTEQKRVTKTQKTQEEVLKKFKLKHDLLKKKDGDHDLLVDGHSEKIQPTYHRAITTSASEVYMEQQDPEFMIRCRSKFKLYWDIVIIIMALYNSIIIPVEIAFNPMELNSAAEITIESLINLVFMIDIFLNFRITYISSISGDEIFDARMITQNYLTNGRFVLDVLSSIPFNAVGSSSDILPILGMLKLFRVGRISIVIRNLNMSADTKAFLRVLWLIFFLFMYTHIIGCLWFYVVNQNDKWVPKKDQIFEDQFAYEVYSSGLLRQYLVAFYTAYFLIAGGEMSPQTDTEITLAFIIMLFSSMVLANIFVQMTVLNSQINHKTMKFQEQLDTINTAMENLALPSNLKKEIKEYFINTFSRMDQQRELNHFLDDISPSLRLQISFQIFHVALESNIVFHSFLSGHGSGHDQHGGHGDQGGHGSSVDAGGEHSIMNFIVKRLKVELATPEQIFVSQDDEVTEDTCYMFFLAKGDCVVMIKDRVQDGHEEIKHRSLLPGDHFGEISMIYGCARTATVKANNYCTLAKLSKEHFEEMIHKTPQLLDKFKTKIYHYDDNVKLFLEKQLDSIDYLQSVPFQTKHDLMYKLKKMNFEKDGFLYKIDDIATRMYIIQQGEVQIELTLGDETFVIEKLTRGCILNHRGFLFADQNDTNARCTTTVTCYALDIDDLENIRKDSKELDESVKELEKYLLSLKNPIALDYILKFPREKRSPRSFDLEKRRNQLTVQLKNAATQIWLKIREERKKPKLNEILKMIIKKRRDEAKNKGKPKKEEDKKILPTMALNLDPISKKYHELYNEIFNINMKILDTGNEIDSIEWKVVNLQKEVKADKKKKI</sequence>
<protein>
    <submittedName>
        <fullName evidence="9">Cyclic nucleotide-binding protein</fullName>
    </submittedName>
</protein>
<accession>A0A078B138</accession>
<feature type="transmembrane region" description="Helical" evidence="7">
    <location>
        <begin position="298"/>
        <end position="323"/>
    </location>
</feature>
<dbReference type="Gene3D" id="2.60.120.10">
    <property type="entry name" value="Jelly Rolls"/>
    <property type="match status" value="2"/>
</dbReference>
<proteinExistence type="predicted"/>
<reference evidence="9 10" key="1">
    <citation type="submission" date="2014-06" db="EMBL/GenBank/DDBJ databases">
        <authorList>
            <person name="Swart Estienne"/>
        </authorList>
    </citation>
    <scope>NUCLEOTIDE SEQUENCE [LARGE SCALE GENOMIC DNA]</scope>
    <source>
        <strain evidence="9 10">130c</strain>
    </source>
</reference>
<dbReference type="Gene3D" id="1.10.287.630">
    <property type="entry name" value="Helix hairpin bin"/>
    <property type="match status" value="1"/>
</dbReference>
<feature type="transmembrane region" description="Helical" evidence="7">
    <location>
        <begin position="335"/>
        <end position="354"/>
    </location>
</feature>
<evidence type="ECO:0000313" key="9">
    <source>
        <dbReference type="EMBL" id="CDW87072.1"/>
    </source>
</evidence>
<feature type="domain" description="Cyclic nucleotide-binding" evidence="8">
    <location>
        <begin position="509"/>
        <end position="595"/>
    </location>
</feature>
<dbReference type="InParanoid" id="A0A078B138"/>
<dbReference type="SUPFAM" id="SSF81324">
    <property type="entry name" value="Voltage-gated potassium channels"/>
    <property type="match status" value="1"/>
</dbReference>
<dbReference type="PROSITE" id="PS00889">
    <property type="entry name" value="CNMP_BINDING_2"/>
    <property type="match status" value="1"/>
</dbReference>
<evidence type="ECO:0000256" key="6">
    <source>
        <dbReference type="ARBA" id="ARBA00023136"/>
    </source>
</evidence>
<evidence type="ECO:0000256" key="1">
    <source>
        <dbReference type="ARBA" id="ARBA00004141"/>
    </source>
</evidence>
<evidence type="ECO:0000256" key="5">
    <source>
        <dbReference type="ARBA" id="ARBA00023065"/>
    </source>
</evidence>
<dbReference type="InterPro" id="IPR051413">
    <property type="entry name" value="K/Na_HCN_channel"/>
</dbReference>
<dbReference type="Proteomes" id="UP000039865">
    <property type="component" value="Unassembled WGS sequence"/>
</dbReference>
<feature type="domain" description="Cyclic nucleotide-binding" evidence="8">
    <location>
        <begin position="612"/>
        <end position="713"/>
    </location>
</feature>
<dbReference type="CDD" id="cd00038">
    <property type="entry name" value="CAP_ED"/>
    <property type="match status" value="2"/>
</dbReference>
<keyword evidence="4 7" id="KW-1133">Transmembrane helix</keyword>
<organism evidence="9 10">
    <name type="scientific">Stylonychia lemnae</name>
    <name type="common">Ciliate</name>
    <dbReference type="NCBI Taxonomy" id="5949"/>
    <lineage>
        <taxon>Eukaryota</taxon>
        <taxon>Sar</taxon>
        <taxon>Alveolata</taxon>
        <taxon>Ciliophora</taxon>
        <taxon>Intramacronucleata</taxon>
        <taxon>Spirotrichea</taxon>
        <taxon>Stichotrichia</taxon>
        <taxon>Sporadotrichida</taxon>
        <taxon>Oxytrichidae</taxon>
        <taxon>Stylonychinae</taxon>
        <taxon>Stylonychia</taxon>
    </lineage>
</organism>
<dbReference type="OrthoDB" id="313376at2759"/>
<evidence type="ECO:0000259" key="8">
    <source>
        <dbReference type="PROSITE" id="PS50042"/>
    </source>
</evidence>
<dbReference type="GO" id="GO:0005249">
    <property type="term" value="F:voltage-gated potassium channel activity"/>
    <property type="evidence" value="ECO:0007669"/>
    <property type="project" value="TreeGrafter"/>
</dbReference>
<dbReference type="AlphaFoldDB" id="A0A078B138"/>
<dbReference type="InterPro" id="IPR005821">
    <property type="entry name" value="Ion_trans_dom"/>
</dbReference>
<dbReference type="Pfam" id="PF00027">
    <property type="entry name" value="cNMP_binding"/>
    <property type="match status" value="2"/>
</dbReference>
<feature type="transmembrane region" description="Helical" evidence="7">
    <location>
        <begin position="155"/>
        <end position="174"/>
    </location>
</feature>